<gene>
    <name evidence="6" type="ORF">FCG67_06615</name>
</gene>
<dbReference type="InterPro" id="IPR051455">
    <property type="entry name" value="Bact_solute-bind_prot3"/>
</dbReference>
<evidence type="ECO:0000313" key="7">
    <source>
        <dbReference type="Proteomes" id="UP000305109"/>
    </source>
</evidence>
<evidence type="ECO:0000256" key="2">
    <source>
        <dbReference type="ARBA" id="ARBA00022448"/>
    </source>
</evidence>
<dbReference type="RefSeq" id="WP_136908316.1">
    <property type="nucleotide sequence ID" value="NZ_SUMD01000003.1"/>
</dbReference>
<proteinExistence type="inferred from homology"/>
<dbReference type="Pfam" id="PF00497">
    <property type="entry name" value="SBP_bac_3"/>
    <property type="match status" value="1"/>
</dbReference>
<dbReference type="SMART" id="SM00062">
    <property type="entry name" value="PBPb"/>
    <property type="match status" value="1"/>
</dbReference>
<keyword evidence="7" id="KW-1185">Reference proteome</keyword>
<feature type="region of interest" description="Disordered" evidence="4">
    <location>
        <begin position="36"/>
        <end position="90"/>
    </location>
</feature>
<dbReference type="PANTHER" id="PTHR30085">
    <property type="entry name" value="AMINO ACID ABC TRANSPORTER PERMEASE"/>
    <property type="match status" value="1"/>
</dbReference>
<dbReference type="Gene3D" id="3.40.190.10">
    <property type="entry name" value="Periplasmic binding protein-like II"/>
    <property type="match status" value="2"/>
</dbReference>
<name>A0ABY2RPK3_9NOCA</name>
<dbReference type="EMBL" id="SUMD01000003">
    <property type="protein sequence ID" value="TJZ79311.1"/>
    <property type="molecule type" value="Genomic_DNA"/>
</dbReference>
<dbReference type="CDD" id="cd13690">
    <property type="entry name" value="PBP2_GluB"/>
    <property type="match status" value="1"/>
</dbReference>
<evidence type="ECO:0000256" key="4">
    <source>
        <dbReference type="SAM" id="MobiDB-lite"/>
    </source>
</evidence>
<dbReference type="SUPFAM" id="SSF53850">
    <property type="entry name" value="Periplasmic binding protein-like II"/>
    <property type="match status" value="1"/>
</dbReference>
<keyword evidence="2" id="KW-0813">Transport</keyword>
<evidence type="ECO:0000259" key="5">
    <source>
        <dbReference type="SMART" id="SM00062"/>
    </source>
</evidence>
<evidence type="ECO:0000256" key="3">
    <source>
        <dbReference type="ARBA" id="ARBA00022729"/>
    </source>
</evidence>
<accession>A0ABY2RPK3</accession>
<reference evidence="6 7" key="1">
    <citation type="submission" date="2019-04" db="EMBL/GenBank/DDBJ databases">
        <title>Rhodococcus oryzae sp. nov., a novel actinomycete isolated from rhizosphere soil of rice (Oryza sativa L.).</title>
        <authorList>
            <person name="Li C."/>
        </authorList>
    </citation>
    <scope>NUCLEOTIDE SEQUENCE [LARGE SCALE GENOMIC DNA]</scope>
    <source>
        <strain evidence="6 7">NEAU-CX67</strain>
    </source>
</reference>
<organism evidence="6 7">
    <name type="scientific">Rhodococcus oryzae</name>
    <dbReference type="NCBI Taxonomy" id="2571143"/>
    <lineage>
        <taxon>Bacteria</taxon>
        <taxon>Bacillati</taxon>
        <taxon>Actinomycetota</taxon>
        <taxon>Actinomycetes</taxon>
        <taxon>Mycobacteriales</taxon>
        <taxon>Nocardiaceae</taxon>
        <taxon>Rhodococcus</taxon>
    </lineage>
</organism>
<evidence type="ECO:0000256" key="1">
    <source>
        <dbReference type="ARBA" id="ARBA00010333"/>
    </source>
</evidence>
<evidence type="ECO:0000313" key="6">
    <source>
        <dbReference type="EMBL" id="TJZ79311.1"/>
    </source>
</evidence>
<feature type="compositionally biased region" description="Pro residues" evidence="4">
    <location>
        <begin position="78"/>
        <end position="90"/>
    </location>
</feature>
<comment type="caution">
    <text evidence="6">The sequence shown here is derived from an EMBL/GenBank/DDBJ whole genome shotgun (WGS) entry which is preliminary data.</text>
</comment>
<feature type="domain" description="Solute-binding protein family 3/N-terminal" evidence="5">
    <location>
        <begin position="101"/>
        <end position="323"/>
    </location>
</feature>
<keyword evidence="3" id="KW-0732">Signal</keyword>
<dbReference type="PROSITE" id="PS51257">
    <property type="entry name" value="PROKAR_LIPOPROTEIN"/>
    <property type="match status" value="1"/>
</dbReference>
<dbReference type="InterPro" id="IPR001638">
    <property type="entry name" value="Solute-binding_3/MltF_N"/>
</dbReference>
<comment type="similarity">
    <text evidence="1">Belongs to the bacterial solute-binding protein 3 family.</text>
</comment>
<sequence>MSGRGTGHSPHLVALVLAVGVMLAATGCSFGSPDGPSMTTPTFGPPLPGGAQVLEPVSGEPSSAPAPTSCDATASLRPGPPTTPGAMPPGGPLARIVERGRLIVAVDQSTNLFSFRDPDSGQIAGFDVDVAREIARDIFGDPSKVEFQIRDTVDREPALQDGSVDLIVNAMTITCDRAERIAFSTVYLNAAQRILVTEGSGIGGVADLAGKRVCTVPNTTSLANLRRIQPAATVLATETWADCLVALQQRQVDAATADDTQLAGLAAQDPYLEIVGGSLEPEPYGVGINIADEELVRFVNGTLERMRSDGTWTKLYDQWLSVLGPAPAPPEPHYRD</sequence>
<protein>
    <submittedName>
        <fullName evidence="6">Transporter substrate-binding domain-containing protein</fullName>
    </submittedName>
</protein>
<dbReference type="PANTHER" id="PTHR30085:SF6">
    <property type="entry name" value="ABC TRANSPORTER GLUTAMINE-BINDING PROTEIN GLNH"/>
    <property type="match status" value="1"/>
</dbReference>
<dbReference type="Proteomes" id="UP000305109">
    <property type="component" value="Unassembled WGS sequence"/>
</dbReference>